<proteinExistence type="predicted"/>
<reference evidence="1" key="1">
    <citation type="journal article" date="2023" name="Int. J. Syst. Evol. Microbiol.">
        <title>&lt;i&gt;Clostridium folliculivorans&lt;/i&gt; sp. nov., isolated from soil samples of an organic paddy in Japan.</title>
        <authorList>
            <person name="Tazawa J."/>
            <person name="Kobayashi H."/>
            <person name="Tanizawa Y."/>
            <person name="Uchino A."/>
            <person name="Tanaka F."/>
            <person name="Urashima Y."/>
            <person name="Miura S."/>
            <person name="Sakamoto M."/>
            <person name="Ohkuma M."/>
            <person name="Tohno M."/>
        </authorList>
    </citation>
    <scope>NUCLEOTIDE SEQUENCE</scope>
    <source>
        <strain evidence="1">D1-1</strain>
    </source>
</reference>
<organism evidence="1 2">
    <name type="scientific">Clostridium folliculivorans</name>
    <dbReference type="NCBI Taxonomy" id="2886038"/>
    <lineage>
        <taxon>Bacteria</taxon>
        <taxon>Bacillati</taxon>
        <taxon>Bacillota</taxon>
        <taxon>Clostridia</taxon>
        <taxon>Eubacteriales</taxon>
        <taxon>Clostridiaceae</taxon>
        <taxon>Clostridium</taxon>
    </lineage>
</organism>
<dbReference type="Proteomes" id="UP001057868">
    <property type="component" value="Unassembled WGS sequence"/>
</dbReference>
<dbReference type="AlphaFoldDB" id="A0A9W5Y1I9"/>
<sequence length="52" mass="5940">MSKLNIIDTIKRIIAIKAEKVKLKLVSGIEELKILGIDKIIKTILYFPAFKK</sequence>
<comment type="caution">
    <text evidence="1">The sequence shown here is derived from an EMBL/GenBank/DDBJ whole genome shotgun (WGS) entry which is preliminary data.</text>
</comment>
<protein>
    <submittedName>
        <fullName evidence="1">Uncharacterized protein</fullName>
    </submittedName>
</protein>
<dbReference type="EMBL" id="BQXY01000002">
    <property type="protein sequence ID" value="GKU24910.1"/>
    <property type="molecule type" value="Genomic_DNA"/>
</dbReference>
<keyword evidence="2" id="KW-1185">Reference proteome</keyword>
<name>A0A9W5Y1I9_9CLOT</name>
<evidence type="ECO:0000313" key="2">
    <source>
        <dbReference type="Proteomes" id="UP001057868"/>
    </source>
</evidence>
<evidence type="ECO:0000313" key="1">
    <source>
        <dbReference type="EMBL" id="GKU24910.1"/>
    </source>
</evidence>
<gene>
    <name evidence="1" type="ORF">CFOLD11_17360</name>
</gene>
<accession>A0A9W5Y1I9</accession>